<dbReference type="InterPro" id="IPR011059">
    <property type="entry name" value="Metal-dep_hydrolase_composite"/>
</dbReference>
<dbReference type="GeneID" id="88360120"/>
<dbReference type="Gene3D" id="2.30.40.10">
    <property type="entry name" value="Urease, subunit C, domain 1"/>
    <property type="match status" value="1"/>
</dbReference>
<dbReference type="NCBIfam" id="TIGR00857">
    <property type="entry name" value="pyrC_multi"/>
    <property type="match status" value="1"/>
</dbReference>
<dbReference type="HAMAP" id="MF_00220_B">
    <property type="entry name" value="PyrC_classI_B"/>
    <property type="match status" value="1"/>
</dbReference>
<feature type="binding site" evidence="6">
    <location>
        <position position="90"/>
    </location>
    <ligand>
        <name>substrate</name>
    </ligand>
</feature>
<dbReference type="Pfam" id="PF12890">
    <property type="entry name" value="DHOase"/>
    <property type="match status" value="1"/>
</dbReference>
<feature type="domain" description="Dihydroorotase catalytic" evidence="7">
    <location>
        <begin position="45"/>
        <end position="233"/>
    </location>
</feature>
<dbReference type="RefSeq" id="WP_098695623.1">
    <property type="nucleotide sequence ID" value="NZ_CP023778.1"/>
</dbReference>
<dbReference type="InterPro" id="IPR050138">
    <property type="entry name" value="DHOase/Allantoinase_Hydrolase"/>
</dbReference>
<dbReference type="PANTHER" id="PTHR43668">
    <property type="entry name" value="ALLANTOINASE"/>
    <property type="match status" value="1"/>
</dbReference>
<keyword evidence="4 6" id="KW-0378">Hydrolase</keyword>
<name>A0A291RLS6_9NOCA</name>
<dbReference type="SUPFAM" id="SSF51556">
    <property type="entry name" value="Metallo-dependent hydrolases"/>
    <property type="match status" value="1"/>
</dbReference>
<feature type="binding site" evidence="6">
    <location>
        <position position="276"/>
    </location>
    <ligand>
        <name>substrate</name>
    </ligand>
</feature>
<evidence type="ECO:0000256" key="3">
    <source>
        <dbReference type="ARBA" id="ARBA00022723"/>
    </source>
</evidence>
<dbReference type="GO" id="GO:0004038">
    <property type="term" value="F:allantoinase activity"/>
    <property type="evidence" value="ECO:0007669"/>
    <property type="project" value="TreeGrafter"/>
</dbReference>
<dbReference type="GO" id="GO:0005737">
    <property type="term" value="C:cytoplasm"/>
    <property type="evidence" value="ECO:0007669"/>
    <property type="project" value="TreeGrafter"/>
</dbReference>
<evidence type="ECO:0000313" key="9">
    <source>
        <dbReference type="Proteomes" id="UP000221961"/>
    </source>
</evidence>
<evidence type="ECO:0000256" key="2">
    <source>
        <dbReference type="ARBA" id="ARBA00010286"/>
    </source>
</evidence>
<proteinExistence type="inferred from homology"/>
<feature type="binding site" evidence="6">
    <location>
        <position position="150"/>
    </location>
    <ligand>
        <name>Zn(2+)</name>
        <dbReference type="ChEBI" id="CHEBI:29105"/>
        <label>2</label>
    </ligand>
</feature>
<evidence type="ECO:0000256" key="6">
    <source>
        <dbReference type="HAMAP-Rule" id="MF_00220"/>
    </source>
</evidence>
<feature type="binding site" evidence="6">
    <location>
        <position position="150"/>
    </location>
    <ligand>
        <name>Zn(2+)</name>
        <dbReference type="ChEBI" id="CHEBI:29105"/>
        <label>1</label>
    </ligand>
</feature>
<dbReference type="GO" id="GO:0044205">
    <property type="term" value="P:'de novo' UMP biosynthetic process"/>
    <property type="evidence" value="ECO:0007669"/>
    <property type="project" value="UniProtKB-UniRule"/>
</dbReference>
<dbReference type="InterPro" id="IPR002195">
    <property type="entry name" value="Dihydroorotase_CS"/>
</dbReference>
<comment type="function">
    <text evidence="1 6">Catalyzes the reversible cyclization of carbamoyl aspartate to dihydroorotate.</text>
</comment>
<protein>
    <recommendedName>
        <fullName evidence="6">Dihydroorotase</fullName>
        <shortName evidence="6">DHOase</shortName>
        <ecNumber evidence="6">3.5.2.3</ecNumber>
    </recommendedName>
</protein>
<dbReference type="GO" id="GO:0004151">
    <property type="term" value="F:dihydroorotase activity"/>
    <property type="evidence" value="ECO:0007669"/>
    <property type="project" value="UniProtKB-UniRule"/>
</dbReference>
<dbReference type="EMBL" id="CP023778">
    <property type="protein sequence ID" value="ATL68546.1"/>
    <property type="molecule type" value="Genomic_DNA"/>
</dbReference>
<dbReference type="EC" id="3.5.2.3" evidence="6"/>
<dbReference type="GO" id="GO:0008270">
    <property type="term" value="F:zinc ion binding"/>
    <property type="evidence" value="ECO:0007669"/>
    <property type="project" value="UniProtKB-UniRule"/>
</dbReference>
<comment type="similarity">
    <text evidence="2 6">Belongs to the metallo-dependent hydrolases superfamily. DHOase family. Class I DHOase subfamily.</text>
</comment>
<sequence length="433" mass="45898">MTVLIKNVRRYGEGDPVDVLLGDGEIRAIGAELSADDAQVIDGTGRILLPGFVDLHTHLREPGREDTETIESGSAAAALGGYTAVFAMANTSPVADSVVVTDHVWRRGREVGLVDVYPVGAVTVGLAGKQLAEMGTMAAGEARVRMFSDDGHCVHDPLIMRRALEYANSLGVLIAQHAEEPRLTQGAVAHEGPTASRLGLAGWPRAAEESIVARDALLARDAGARVHICHASTAGTVELLKWAKGQGISITAEATPHHLLLDDSRLETYDAVNKVNPPLREASDAAALRQALAEGIVDCVATDHAPHAEQDKCCEFAAARPGMLGLETALSIIVQTMVRPGLLDWRGVARVMSENPARIAGLDDQGRPLEVGEPANLVLIDPEATWTVRATELASISENTPYEAMTLPARVTATFLRGTVTARDGRTAGRVGR</sequence>
<dbReference type="GO" id="GO:0006145">
    <property type="term" value="P:purine nucleobase catabolic process"/>
    <property type="evidence" value="ECO:0007669"/>
    <property type="project" value="TreeGrafter"/>
</dbReference>
<feature type="binding site" evidence="6">
    <location>
        <position position="56"/>
    </location>
    <ligand>
        <name>Zn(2+)</name>
        <dbReference type="ChEBI" id="CHEBI:29105"/>
        <label>1</label>
    </ligand>
</feature>
<gene>
    <name evidence="6 8" type="primary">pyrC</name>
    <name evidence="8" type="ORF">CRH09_22485</name>
</gene>
<feature type="binding site" evidence="6">
    <location>
        <position position="58"/>
    </location>
    <ligand>
        <name>Zn(2+)</name>
        <dbReference type="ChEBI" id="CHEBI:29105"/>
        <label>1</label>
    </ligand>
</feature>
<feature type="active site" evidence="6">
    <location>
        <position position="303"/>
    </location>
</feature>
<dbReference type="KEGG" id="ntp:CRH09_22485"/>
<keyword evidence="3 6" id="KW-0479">Metal-binding</keyword>
<feature type="binding site" evidence="6">
    <location>
        <begin position="58"/>
        <end position="60"/>
    </location>
    <ligand>
        <name>substrate</name>
    </ligand>
</feature>
<evidence type="ECO:0000256" key="1">
    <source>
        <dbReference type="ARBA" id="ARBA00002368"/>
    </source>
</evidence>
<dbReference type="InterPro" id="IPR004722">
    <property type="entry name" value="DHOase"/>
</dbReference>
<comment type="cofactor">
    <cofactor evidence="6">
        <name>Zn(2+)</name>
        <dbReference type="ChEBI" id="CHEBI:29105"/>
    </cofactor>
    <text evidence="6">Binds 2 Zn(2+) ions per subunit.</text>
</comment>
<keyword evidence="5 6" id="KW-0665">Pyrimidine biosynthesis</keyword>
<organism evidence="8 9">
    <name type="scientific">Nocardia terpenica</name>
    <dbReference type="NCBI Taxonomy" id="455432"/>
    <lineage>
        <taxon>Bacteria</taxon>
        <taxon>Bacillati</taxon>
        <taxon>Actinomycetota</taxon>
        <taxon>Actinomycetes</taxon>
        <taxon>Mycobacteriales</taxon>
        <taxon>Nocardiaceae</taxon>
        <taxon>Nocardia</taxon>
    </lineage>
</organism>
<dbReference type="InterPro" id="IPR032466">
    <property type="entry name" value="Metal_Hydrolase"/>
</dbReference>
<dbReference type="InterPro" id="IPR024403">
    <property type="entry name" value="DHOase_cat"/>
</dbReference>
<dbReference type="Gene3D" id="3.20.20.140">
    <property type="entry name" value="Metal-dependent hydrolases"/>
    <property type="match status" value="1"/>
</dbReference>
<evidence type="ECO:0000313" key="8">
    <source>
        <dbReference type="EMBL" id="ATL68546.1"/>
    </source>
</evidence>
<comment type="pathway">
    <text evidence="6">Pyrimidine metabolism; UMP biosynthesis via de novo pathway; (S)-dihydroorotate from bicarbonate: step 3/3.</text>
</comment>
<feature type="binding site" evidence="6">
    <location>
        <position position="303"/>
    </location>
    <ligand>
        <name>Zn(2+)</name>
        <dbReference type="ChEBI" id="CHEBI:29105"/>
        <label>1</label>
    </ligand>
</feature>
<feature type="binding site" evidence="6">
    <location>
        <begin position="321"/>
        <end position="322"/>
    </location>
    <ligand>
        <name>substrate</name>
    </ligand>
</feature>
<dbReference type="UniPathway" id="UPA00070">
    <property type="reaction ID" value="UER00117"/>
</dbReference>
<dbReference type="SUPFAM" id="SSF51338">
    <property type="entry name" value="Composite domain of metallo-dependent hydrolases"/>
    <property type="match status" value="1"/>
</dbReference>
<keyword evidence="6" id="KW-0862">Zinc</keyword>
<reference evidence="8 9" key="1">
    <citation type="submission" date="2017-10" db="EMBL/GenBank/DDBJ databases">
        <title>Comparative genomics between pathogenic Norcardia.</title>
        <authorList>
            <person name="Zeng L."/>
        </authorList>
    </citation>
    <scope>NUCLEOTIDE SEQUENCE [LARGE SCALE GENOMIC DNA]</scope>
    <source>
        <strain evidence="8 9">NC_YFY_NT001</strain>
    </source>
</reference>
<evidence type="ECO:0000256" key="5">
    <source>
        <dbReference type="ARBA" id="ARBA00022975"/>
    </source>
</evidence>
<comment type="catalytic activity">
    <reaction evidence="6">
        <text>(S)-dihydroorotate + H2O = N-carbamoyl-L-aspartate + H(+)</text>
        <dbReference type="Rhea" id="RHEA:24296"/>
        <dbReference type="ChEBI" id="CHEBI:15377"/>
        <dbReference type="ChEBI" id="CHEBI:15378"/>
        <dbReference type="ChEBI" id="CHEBI:30864"/>
        <dbReference type="ChEBI" id="CHEBI:32814"/>
        <dbReference type="EC" id="3.5.2.3"/>
    </reaction>
</comment>
<feature type="binding site" evidence="6">
    <location>
        <position position="230"/>
    </location>
    <ligand>
        <name>Zn(2+)</name>
        <dbReference type="ChEBI" id="CHEBI:29105"/>
        <label>2</label>
    </ligand>
</feature>
<evidence type="ECO:0000259" key="7">
    <source>
        <dbReference type="Pfam" id="PF12890"/>
    </source>
</evidence>
<dbReference type="Proteomes" id="UP000221961">
    <property type="component" value="Chromosome"/>
</dbReference>
<evidence type="ECO:0000256" key="4">
    <source>
        <dbReference type="ARBA" id="ARBA00022801"/>
    </source>
</evidence>
<accession>A0A291RLS6</accession>
<dbReference type="AlphaFoldDB" id="A0A291RLS6"/>
<dbReference type="CDD" id="cd01317">
    <property type="entry name" value="DHOase_IIa"/>
    <property type="match status" value="1"/>
</dbReference>
<feature type="binding site" evidence="6">
    <location>
        <position position="177"/>
    </location>
    <ligand>
        <name>Zn(2+)</name>
        <dbReference type="ChEBI" id="CHEBI:29105"/>
        <label>2</label>
    </ligand>
</feature>
<feature type="binding site" evidence="6">
    <location>
        <position position="307"/>
    </location>
    <ligand>
        <name>substrate</name>
    </ligand>
</feature>
<dbReference type="PROSITE" id="PS00483">
    <property type="entry name" value="DIHYDROOROTASE_2"/>
    <property type="match status" value="1"/>
</dbReference>
<dbReference type="PANTHER" id="PTHR43668:SF2">
    <property type="entry name" value="ALLANTOINASE"/>
    <property type="match status" value="1"/>
</dbReference>
<dbReference type="NCBIfam" id="NF006836">
    <property type="entry name" value="PRK09357.1-1"/>
    <property type="match status" value="1"/>
</dbReference>